<evidence type="ECO:0000313" key="3">
    <source>
        <dbReference type="Proteomes" id="UP000664144"/>
    </source>
</evidence>
<dbReference type="AlphaFoldDB" id="A0A939JDX3"/>
<dbReference type="EMBL" id="JAFLQZ010000010">
    <property type="protein sequence ID" value="MBO0359368.1"/>
    <property type="molecule type" value="Genomic_DNA"/>
</dbReference>
<dbReference type="RefSeq" id="WP_206985289.1">
    <property type="nucleotide sequence ID" value="NZ_JAFLQZ010000010.1"/>
</dbReference>
<feature type="transmembrane region" description="Helical" evidence="1">
    <location>
        <begin position="35"/>
        <end position="51"/>
    </location>
</feature>
<sequence length="81" mass="9206">MNLPEKLMRIGSLLLVLCSLGLRLSHSISASDGQTLLTFGLLLGLLSYSSYSRRLRRHNQELQELLEQGQKQPVPREYPKL</sequence>
<evidence type="ECO:0000313" key="2">
    <source>
        <dbReference type="EMBL" id="MBO0359368.1"/>
    </source>
</evidence>
<gene>
    <name evidence="2" type="ORF">J0X19_15500</name>
</gene>
<reference evidence="2" key="1">
    <citation type="submission" date="2021-03" db="EMBL/GenBank/DDBJ databases">
        <authorList>
            <person name="Kim M.K."/>
        </authorList>
    </citation>
    <scope>NUCLEOTIDE SEQUENCE</scope>
    <source>
        <strain evidence="2">BT186</strain>
    </source>
</reference>
<accession>A0A939JDX3</accession>
<keyword evidence="1" id="KW-0472">Membrane</keyword>
<organism evidence="2 3">
    <name type="scientific">Hymenobacter telluris</name>
    <dbReference type="NCBI Taxonomy" id="2816474"/>
    <lineage>
        <taxon>Bacteria</taxon>
        <taxon>Pseudomonadati</taxon>
        <taxon>Bacteroidota</taxon>
        <taxon>Cytophagia</taxon>
        <taxon>Cytophagales</taxon>
        <taxon>Hymenobacteraceae</taxon>
        <taxon>Hymenobacter</taxon>
    </lineage>
</organism>
<dbReference type="Proteomes" id="UP000664144">
    <property type="component" value="Unassembled WGS sequence"/>
</dbReference>
<keyword evidence="1" id="KW-0812">Transmembrane</keyword>
<evidence type="ECO:0000256" key="1">
    <source>
        <dbReference type="SAM" id="Phobius"/>
    </source>
</evidence>
<protein>
    <submittedName>
        <fullName evidence="2">Uncharacterized protein</fullName>
    </submittedName>
</protein>
<name>A0A939JDX3_9BACT</name>
<comment type="caution">
    <text evidence="2">The sequence shown here is derived from an EMBL/GenBank/DDBJ whole genome shotgun (WGS) entry which is preliminary data.</text>
</comment>
<keyword evidence="3" id="KW-1185">Reference proteome</keyword>
<keyword evidence="1" id="KW-1133">Transmembrane helix</keyword>
<proteinExistence type="predicted"/>